<comment type="caution">
    <text evidence="2">The sequence shown here is derived from an EMBL/GenBank/DDBJ whole genome shotgun (WGS) entry which is preliminary data.</text>
</comment>
<reference evidence="2 3" key="1">
    <citation type="submission" date="2012-04" db="EMBL/GenBank/DDBJ databases">
        <title>The Genome Sequence of Afipia clevelandensis ATCC 49720.</title>
        <authorList>
            <consortium name="The Broad Institute Genome Sequencing Platform"/>
            <person name="Earl A."/>
            <person name="Ward D."/>
            <person name="Feldgarden M."/>
            <person name="Gevers D."/>
            <person name="Huys G."/>
            <person name="Walker B."/>
            <person name="Young S.K."/>
            <person name="Zeng Q."/>
            <person name="Gargeya S."/>
            <person name="Fitzgerald M."/>
            <person name="Haas B."/>
            <person name="Abouelleil A."/>
            <person name="Alvarado L."/>
            <person name="Arachchi H.M."/>
            <person name="Berlin A."/>
            <person name="Chapman S.B."/>
            <person name="Goldberg J."/>
            <person name="Griggs A."/>
            <person name="Gujja S."/>
            <person name="Hansen M."/>
            <person name="Howarth C."/>
            <person name="Imamovic A."/>
            <person name="Larimer J."/>
            <person name="McCowen C."/>
            <person name="Montmayeur A."/>
            <person name="Murphy C."/>
            <person name="Neiman D."/>
            <person name="Pearson M."/>
            <person name="Priest M."/>
            <person name="Roberts A."/>
            <person name="Saif S."/>
            <person name="Shea T."/>
            <person name="Sisk P."/>
            <person name="Sykes S."/>
            <person name="Wortman J."/>
            <person name="Nusbaum C."/>
            <person name="Birren B."/>
        </authorList>
    </citation>
    <scope>NUCLEOTIDE SEQUENCE [LARGE SCALE GENOMIC DNA]</scope>
    <source>
        <strain evidence="2 3">ATCC 49720</strain>
    </source>
</reference>
<accession>K8NYG3</accession>
<dbReference type="InterPro" id="IPR005094">
    <property type="entry name" value="Endonuclease_MobA/VirD2"/>
</dbReference>
<dbReference type="Proteomes" id="UP000001095">
    <property type="component" value="Unassembled WGS sequence"/>
</dbReference>
<dbReference type="Pfam" id="PF03432">
    <property type="entry name" value="Relaxase"/>
    <property type="match status" value="1"/>
</dbReference>
<evidence type="ECO:0000313" key="3">
    <source>
        <dbReference type="Proteomes" id="UP000001095"/>
    </source>
</evidence>
<sequence>MILKGSQRGGPRQLAAHLLNDKDNDHVTVQDIRGFVAGDLAGAMAETVAIAKGTRARQPVFSLSLNPPKDAESSVTQLMEAVERAEEALGLQGQPRAIVIHEKNGRRHAHVVWSRVDAESMKAINLPHFKNRLKALSKELYLEHGWQLPDGHKENGWKNPLNFTLADWQQAKRLGLDPREIKQVFREAWARSDNLASFKNALEERGYYLARGDRRVIVATDVTGQVYSVARWSGLKTKDVRQKLGDGERLPSVSVTQADLHHRVSDRLRDHLHNDKADQKAALQVLKDDLRKVVMKQRVERARLQSAQSIRRDNEVKDRASRFRRGLGVVIDVLSGRYFKLRKQNESEAYASFVRDRTQRERLYEDQRQERAPFQQRIENLQEAQKVHRAGLAQQIASVLRVARRTDPGRADRNRDYELELGI</sequence>
<proteinExistence type="predicted"/>
<dbReference type="AlphaFoldDB" id="K8NYG3"/>
<protein>
    <recommendedName>
        <fullName evidence="1">MobA/VirD2-like nuclease domain-containing protein</fullName>
    </recommendedName>
</protein>
<gene>
    <name evidence="2" type="ORF">HMPREF9696_02634</name>
</gene>
<dbReference type="PATRIC" id="fig|883079.3.peg.2690"/>
<keyword evidence="3" id="KW-1185">Reference proteome</keyword>
<dbReference type="RefSeq" id="WP_002713500.1">
    <property type="nucleotide sequence ID" value="NZ_KB375281.1"/>
</dbReference>
<dbReference type="OrthoDB" id="1826980at2"/>
<evidence type="ECO:0000313" key="2">
    <source>
        <dbReference type="EMBL" id="EKS35362.1"/>
    </source>
</evidence>
<name>K8NYG3_9BRAD</name>
<evidence type="ECO:0000259" key="1">
    <source>
        <dbReference type="Pfam" id="PF03432"/>
    </source>
</evidence>
<organism evidence="2 3">
    <name type="scientific">Afipia clevelandensis ATCC 49720</name>
    <dbReference type="NCBI Taxonomy" id="883079"/>
    <lineage>
        <taxon>Bacteria</taxon>
        <taxon>Pseudomonadati</taxon>
        <taxon>Pseudomonadota</taxon>
        <taxon>Alphaproteobacteria</taxon>
        <taxon>Hyphomicrobiales</taxon>
        <taxon>Nitrobacteraceae</taxon>
        <taxon>Afipia</taxon>
    </lineage>
</organism>
<dbReference type="HOGENOM" id="CLU_039168_0_0_5"/>
<dbReference type="EMBL" id="AGWY01000011">
    <property type="protein sequence ID" value="EKS35362.1"/>
    <property type="molecule type" value="Genomic_DNA"/>
</dbReference>
<feature type="domain" description="MobA/VirD2-like nuclease" evidence="1">
    <location>
        <begin position="22"/>
        <end position="146"/>
    </location>
</feature>